<keyword evidence="3 5" id="KW-0732">Signal</keyword>
<evidence type="ECO:0000256" key="2">
    <source>
        <dbReference type="ARBA" id="ARBA00022448"/>
    </source>
</evidence>
<feature type="chain" id="PRO_5046770554" evidence="5">
    <location>
        <begin position="24"/>
        <end position="348"/>
    </location>
</feature>
<accession>A0ABQ4K357</accession>
<keyword evidence="7" id="KW-1185">Reference proteome</keyword>
<evidence type="ECO:0000256" key="3">
    <source>
        <dbReference type="ARBA" id="ARBA00022729"/>
    </source>
</evidence>
<dbReference type="InterPro" id="IPR038404">
    <property type="entry name" value="TRAP_DctP_sf"/>
</dbReference>
<dbReference type="Pfam" id="PF03480">
    <property type="entry name" value="DctP"/>
    <property type="match status" value="1"/>
</dbReference>
<reference evidence="6 7" key="1">
    <citation type="submission" date="2021-03" db="EMBL/GenBank/DDBJ databases">
        <title>Antimicrobial resistance genes in bacteria isolated from Japanese honey, and their potential for conferring macrolide and lincosamide resistance in the American foulbrood pathogen Paenibacillus larvae.</title>
        <authorList>
            <person name="Okamoto M."/>
            <person name="Kumagai M."/>
            <person name="Kanamori H."/>
            <person name="Takamatsu D."/>
        </authorList>
    </citation>
    <scope>NUCLEOTIDE SEQUENCE [LARGE SCALE GENOMIC DNA]</scope>
    <source>
        <strain evidence="6 7">J1TS3</strain>
    </source>
</reference>
<feature type="signal peptide" evidence="5">
    <location>
        <begin position="1"/>
        <end position="23"/>
    </location>
</feature>
<comment type="caution">
    <text evidence="6">The sequence shown here is derived from an EMBL/GenBank/DDBJ whole genome shotgun (WGS) entry which is preliminary data.</text>
</comment>
<gene>
    <name evidence="6" type="ORF">J1TS3_06960</name>
</gene>
<dbReference type="InterPro" id="IPR018389">
    <property type="entry name" value="DctP_fam"/>
</dbReference>
<evidence type="ECO:0000313" key="7">
    <source>
        <dbReference type="Proteomes" id="UP000680279"/>
    </source>
</evidence>
<dbReference type="PANTHER" id="PTHR33376:SF7">
    <property type="entry name" value="C4-DICARBOXYLATE-BINDING PROTEIN DCTB"/>
    <property type="match status" value="1"/>
</dbReference>
<organism evidence="6 7">
    <name type="scientific">Siminovitchia fordii</name>
    <dbReference type="NCBI Taxonomy" id="254759"/>
    <lineage>
        <taxon>Bacteria</taxon>
        <taxon>Bacillati</taxon>
        <taxon>Bacillota</taxon>
        <taxon>Bacilli</taxon>
        <taxon>Bacillales</taxon>
        <taxon>Bacillaceae</taxon>
        <taxon>Siminovitchia</taxon>
    </lineage>
</organism>
<feature type="coiled-coil region" evidence="4">
    <location>
        <begin position="286"/>
        <end position="313"/>
    </location>
</feature>
<evidence type="ECO:0000313" key="6">
    <source>
        <dbReference type="EMBL" id="GIN19562.1"/>
    </source>
</evidence>
<sequence length="348" mass="38838">MKILKKKPFMLVLTLLILLSMMAACSSGSDKASGDKAKSGSGDEYTIRVAYSVPEDHASHIAGLAFKEDIEAKSDGKIKVELYPNGQLYASDREAVEAVQLNNIEMTVVATPTMATFAPEFSIFDLPFLFDSREAAYKAMDGDLGNALNEKVDEIGLVNLGYGENGFRHLLNSKHPIEKPEDMKGLKMRVMENKVYEDMFNTLGANSSPLAFGELYSALQQGVYDGMDNPISLVSSMKFYEVQKYMTLSSHTFAPLVSVINKEYFEGMPEDLQEILKESMADVYNKTQRETTQKQDEEKLKELEKELEINELTAEQKKAFVDALQPIYDKYSGDIGEDLIEMAKAANE</sequence>
<dbReference type="EMBL" id="BOQT01000002">
    <property type="protein sequence ID" value="GIN19562.1"/>
    <property type="molecule type" value="Genomic_DNA"/>
</dbReference>
<dbReference type="Proteomes" id="UP000680279">
    <property type="component" value="Unassembled WGS sequence"/>
</dbReference>
<evidence type="ECO:0000256" key="5">
    <source>
        <dbReference type="SAM" id="SignalP"/>
    </source>
</evidence>
<keyword evidence="4" id="KW-0175">Coiled coil</keyword>
<dbReference type="RefSeq" id="WP_018706434.1">
    <property type="nucleotide sequence ID" value="NZ_BOQT01000002.1"/>
</dbReference>
<dbReference type="PROSITE" id="PS51257">
    <property type="entry name" value="PROKAR_LIPOPROTEIN"/>
    <property type="match status" value="1"/>
</dbReference>
<proteinExistence type="inferred from homology"/>
<dbReference type="PIRSF" id="PIRSF006470">
    <property type="entry name" value="DctB"/>
    <property type="match status" value="1"/>
</dbReference>
<name>A0ABQ4K357_9BACI</name>
<dbReference type="InterPro" id="IPR004682">
    <property type="entry name" value="TRAP_DctP"/>
</dbReference>
<keyword evidence="2" id="KW-0813">Transport</keyword>
<dbReference type="PANTHER" id="PTHR33376">
    <property type="match status" value="1"/>
</dbReference>
<dbReference type="Gene3D" id="3.40.190.170">
    <property type="entry name" value="Bacterial extracellular solute-binding protein, family 7"/>
    <property type="match status" value="1"/>
</dbReference>
<comment type="similarity">
    <text evidence="1">Belongs to the bacterial solute-binding protein 7 family.</text>
</comment>
<evidence type="ECO:0000256" key="1">
    <source>
        <dbReference type="ARBA" id="ARBA00009023"/>
    </source>
</evidence>
<dbReference type="NCBIfam" id="TIGR00787">
    <property type="entry name" value="dctP"/>
    <property type="match status" value="1"/>
</dbReference>
<evidence type="ECO:0000256" key="4">
    <source>
        <dbReference type="SAM" id="Coils"/>
    </source>
</evidence>
<protein>
    <submittedName>
        <fullName evidence="6">ABC transporter substrate-binding protein</fullName>
    </submittedName>
</protein>
<dbReference type="NCBIfam" id="NF037995">
    <property type="entry name" value="TRAP_S1"/>
    <property type="match status" value="1"/>
</dbReference>